<dbReference type="EMBL" id="MU167219">
    <property type="protein sequence ID" value="KAG0150399.1"/>
    <property type="molecule type" value="Genomic_DNA"/>
</dbReference>
<feature type="transmembrane region" description="Helical" evidence="1">
    <location>
        <begin position="6"/>
        <end position="30"/>
    </location>
</feature>
<reference evidence="2" key="1">
    <citation type="submission" date="2013-11" db="EMBL/GenBank/DDBJ databases">
        <title>Genome sequence of the fusiform rust pathogen reveals effectors for host alternation and coevolution with pine.</title>
        <authorList>
            <consortium name="DOE Joint Genome Institute"/>
            <person name="Smith K."/>
            <person name="Pendleton A."/>
            <person name="Kubisiak T."/>
            <person name="Anderson C."/>
            <person name="Salamov A."/>
            <person name="Aerts A."/>
            <person name="Riley R."/>
            <person name="Clum A."/>
            <person name="Lindquist E."/>
            <person name="Ence D."/>
            <person name="Campbell M."/>
            <person name="Kronenberg Z."/>
            <person name="Feau N."/>
            <person name="Dhillon B."/>
            <person name="Hamelin R."/>
            <person name="Burleigh J."/>
            <person name="Smith J."/>
            <person name="Yandell M."/>
            <person name="Nelson C."/>
            <person name="Grigoriev I."/>
            <person name="Davis J."/>
        </authorList>
    </citation>
    <scope>NUCLEOTIDE SEQUENCE</scope>
    <source>
        <strain evidence="2">G11</strain>
    </source>
</reference>
<dbReference type="AlphaFoldDB" id="A0A9P6TFW8"/>
<protein>
    <submittedName>
        <fullName evidence="2">Uncharacterized protein</fullName>
    </submittedName>
</protein>
<dbReference type="Proteomes" id="UP000886653">
    <property type="component" value="Unassembled WGS sequence"/>
</dbReference>
<keyword evidence="1" id="KW-0812">Transmembrane</keyword>
<evidence type="ECO:0000313" key="2">
    <source>
        <dbReference type="EMBL" id="KAG0150399.1"/>
    </source>
</evidence>
<gene>
    <name evidence="2" type="ORF">CROQUDRAFT_196048</name>
</gene>
<evidence type="ECO:0000256" key="1">
    <source>
        <dbReference type="SAM" id="Phobius"/>
    </source>
</evidence>
<organism evidence="2 3">
    <name type="scientific">Cronartium quercuum f. sp. fusiforme G11</name>
    <dbReference type="NCBI Taxonomy" id="708437"/>
    <lineage>
        <taxon>Eukaryota</taxon>
        <taxon>Fungi</taxon>
        <taxon>Dikarya</taxon>
        <taxon>Basidiomycota</taxon>
        <taxon>Pucciniomycotina</taxon>
        <taxon>Pucciniomycetes</taxon>
        <taxon>Pucciniales</taxon>
        <taxon>Coleosporiaceae</taxon>
        <taxon>Cronartium</taxon>
    </lineage>
</organism>
<keyword evidence="1" id="KW-0472">Membrane</keyword>
<name>A0A9P6TFW8_9BASI</name>
<proteinExistence type="predicted"/>
<sequence length="124" mass="14743">MLDYGWIFLFFSLITCTTSVPIIIAVRFYVHSSNQHEPYIEFGFNHSYVLISYLIYTYILKSCLIFDVKFKVFLTIFLYREGKSLLFLIRLYFNIYKRKIYMKITADVGMIALNDLSRNTKQGV</sequence>
<evidence type="ECO:0000313" key="3">
    <source>
        <dbReference type="Proteomes" id="UP000886653"/>
    </source>
</evidence>
<keyword evidence="3" id="KW-1185">Reference proteome</keyword>
<accession>A0A9P6TFW8</accession>
<feature type="transmembrane region" description="Helical" evidence="1">
    <location>
        <begin position="42"/>
        <end position="60"/>
    </location>
</feature>
<keyword evidence="1" id="KW-1133">Transmembrane helix</keyword>
<comment type="caution">
    <text evidence="2">The sequence shown here is derived from an EMBL/GenBank/DDBJ whole genome shotgun (WGS) entry which is preliminary data.</text>
</comment>